<evidence type="ECO:0008006" key="3">
    <source>
        <dbReference type="Google" id="ProtNLM"/>
    </source>
</evidence>
<keyword evidence="2" id="KW-1185">Reference proteome</keyword>
<dbReference type="AlphaFoldDB" id="A0A9D4V9B7"/>
<reference evidence="1" key="1">
    <citation type="submission" date="2021-01" db="EMBL/GenBank/DDBJ databases">
        <title>Adiantum capillus-veneris genome.</title>
        <authorList>
            <person name="Fang Y."/>
            <person name="Liao Q."/>
        </authorList>
    </citation>
    <scope>NUCLEOTIDE SEQUENCE</scope>
    <source>
        <strain evidence="1">H3</strain>
        <tissue evidence="1">Leaf</tissue>
    </source>
</reference>
<dbReference type="OrthoDB" id="2014168at2759"/>
<sequence>MKRFAKMAMFVTRGFASQSSIDFQATKTKETAKKIRAPHFQRAPRKRSGRAVSQDPRYGISPKAEELIKKVLRLPDVDEEVCKELDQWTLEGKFPIAYIKQAMQVFEREKQWKKLIQVSQWMLQKGEGKTLRTYEALLKALDMNRCPDQAEAVWKNEILKSSWSIPTRLVTYALSMFERHHKPLEVIRLFIKMQDSGRNLCKESIRTVARAYEQEGFLEMKKQVLLNHNIPLKDASKDSESETEQE</sequence>
<dbReference type="PANTHER" id="PTHR46782:SF2">
    <property type="entry name" value="OS07G0545900 PROTEIN"/>
    <property type="match status" value="1"/>
</dbReference>
<proteinExistence type="predicted"/>
<dbReference type="EMBL" id="JABFUD020000003">
    <property type="protein sequence ID" value="KAI5081889.1"/>
    <property type="molecule type" value="Genomic_DNA"/>
</dbReference>
<organism evidence="1 2">
    <name type="scientific">Adiantum capillus-veneris</name>
    <name type="common">Maidenhair fern</name>
    <dbReference type="NCBI Taxonomy" id="13818"/>
    <lineage>
        <taxon>Eukaryota</taxon>
        <taxon>Viridiplantae</taxon>
        <taxon>Streptophyta</taxon>
        <taxon>Embryophyta</taxon>
        <taxon>Tracheophyta</taxon>
        <taxon>Polypodiopsida</taxon>
        <taxon>Polypodiidae</taxon>
        <taxon>Polypodiales</taxon>
        <taxon>Pteridineae</taxon>
        <taxon>Pteridaceae</taxon>
        <taxon>Vittarioideae</taxon>
        <taxon>Adiantum</taxon>
    </lineage>
</organism>
<gene>
    <name evidence="1" type="ORF">GOP47_0001632</name>
</gene>
<evidence type="ECO:0000313" key="1">
    <source>
        <dbReference type="EMBL" id="KAI5081889.1"/>
    </source>
</evidence>
<protein>
    <recommendedName>
        <fullName evidence="3">Pentatricopeptide repeat-containing protein</fullName>
    </recommendedName>
</protein>
<dbReference type="Proteomes" id="UP000886520">
    <property type="component" value="Chromosome 2"/>
</dbReference>
<evidence type="ECO:0000313" key="2">
    <source>
        <dbReference type="Proteomes" id="UP000886520"/>
    </source>
</evidence>
<dbReference type="InterPro" id="IPR044646">
    <property type="entry name" value="EMB1417-like"/>
</dbReference>
<dbReference type="Gene3D" id="1.25.40.10">
    <property type="entry name" value="Tetratricopeptide repeat domain"/>
    <property type="match status" value="1"/>
</dbReference>
<accession>A0A9D4V9B7</accession>
<dbReference type="InterPro" id="IPR011990">
    <property type="entry name" value="TPR-like_helical_dom_sf"/>
</dbReference>
<dbReference type="PANTHER" id="PTHR46782">
    <property type="entry name" value="OS01G0757700 PROTEIN"/>
    <property type="match status" value="1"/>
</dbReference>
<comment type="caution">
    <text evidence="1">The sequence shown here is derived from an EMBL/GenBank/DDBJ whole genome shotgun (WGS) entry which is preliminary data.</text>
</comment>
<name>A0A9D4V9B7_ADICA</name>